<dbReference type="InterPro" id="IPR003331">
    <property type="entry name" value="UDP_GlcNAc_Epimerase_2_dom"/>
</dbReference>
<name>A0ABY3AJT5_9FLAO</name>
<accession>A0ABY3AJT5</accession>
<dbReference type="EMBL" id="VHIF01000001">
    <property type="protein sequence ID" value="TQO38906.1"/>
    <property type="molecule type" value="Genomic_DNA"/>
</dbReference>
<keyword evidence="1" id="KW-0413">Isomerase</keyword>
<evidence type="ECO:0000313" key="3">
    <source>
        <dbReference type="EMBL" id="TQO38906.1"/>
    </source>
</evidence>
<gene>
    <name evidence="3" type="ORF">GQ41_3572</name>
</gene>
<keyword evidence="4" id="KW-1185">Reference proteome</keyword>
<protein>
    <submittedName>
        <fullName evidence="3">UDP-GlcNAc3NAcA epimerase</fullName>
    </submittedName>
</protein>
<evidence type="ECO:0000313" key="4">
    <source>
        <dbReference type="Proteomes" id="UP000315363"/>
    </source>
</evidence>
<dbReference type="InterPro" id="IPR029767">
    <property type="entry name" value="WecB-like"/>
</dbReference>
<dbReference type="Gene3D" id="3.40.50.2000">
    <property type="entry name" value="Glycogen Phosphorylase B"/>
    <property type="match status" value="2"/>
</dbReference>
<dbReference type="Proteomes" id="UP000315363">
    <property type="component" value="Unassembled WGS sequence"/>
</dbReference>
<dbReference type="PANTHER" id="PTHR43174">
    <property type="entry name" value="UDP-N-ACETYLGLUCOSAMINE 2-EPIMERASE"/>
    <property type="match status" value="1"/>
</dbReference>
<organism evidence="3 4">
    <name type="scientific">Arenibacter algicola</name>
    <dbReference type="NCBI Taxonomy" id="616991"/>
    <lineage>
        <taxon>Bacteria</taxon>
        <taxon>Pseudomonadati</taxon>
        <taxon>Bacteroidota</taxon>
        <taxon>Flavobacteriia</taxon>
        <taxon>Flavobacteriales</taxon>
        <taxon>Flavobacteriaceae</taxon>
        <taxon>Arenibacter</taxon>
    </lineage>
</organism>
<dbReference type="PANTHER" id="PTHR43174:SF1">
    <property type="entry name" value="UDP-N-ACETYLGLUCOSAMINE 2-EPIMERASE"/>
    <property type="match status" value="1"/>
</dbReference>
<evidence type="ECO:0000259" key="2">
    <source>
        <dbReference type="Pfam" id="PF02350"/>
    </source>
</evidence>
<comment type="similarity">
    <text evidence="1">Belongs to the UDP-N-acetylglucosamine 2-epimerase family.</text>
</comment>
<proteinExistence type="inferred from homology"/>
<comment type="caution">
    <text evidence="3">The sequence shown here is derived from an EMBL/GenBank/DDBJ whole genome shotgun (WGS) entry which is preliminary data.</text>
</comment>
<dbReference type="SUPFAM" id="SSF53756">
    <property type="entry name" value="UDP-Glycosyltransferase/glycogen phosphorylase"/>
    <property type="match status" value="1"/>
</dbReference>
<feature type="domain" description="UDP-N-acetylglucosamine 2-epimerase" evidence="2">
    <location>
        <begin position="32"/>
        <end position="351"/>
    </location>
</feature>
<dbReference type="Pfam" id="PF02350">
    <property type="entry name" value="Epimerase_2"/>
    <property type="match status" value="1"/>
</dbReference>
<reference evidence="3 4" key="1">
    <citation type="submission" date="2019-06" db="EMBL/GenBank/DDBJ databases">
        <title>A large-scale integrated study on North Sea by COGITO (Coastal Microbe Genomic &amp; Taxonomic Observatory).</title>
        <authorList>
            <person name="Teeling H."/>
        </authorList>
    </citation>
    <scope>NUCLEOTIDE SEQUENCE [LARGE SCALE GENOMIC DNA]</scope>
    <source>
        <strain evidence="3 4">MAR_2009_79</strain>
    </source>
</reference>
<dbReference type="RefSeq" id="WP_142190369.1">
    <property type="nucleotide sequence ID" value="NZ_VHIF01000001.1"/>
</dbReference>
<evidence type="ECO:0000256" key="1">
    <source>
        <dbReference type="RuleBase" id="RU003513"/>
    </source>
</evidence>
<sequence length="371" mass="42715">MKIITIDGARLQFVKAAVVSRAIFRYDEVYDAKIQEIIEYTGQHFAKNMSEVFFNQMDIPKPHYNHGVKRLSHGSMKGKMLAKTEEILAAEKPDWVFVYSDTNATLAIWLAANKIYIEVAHREAGLRTFNMCRPQEVYRILSDRISDTLFCPTETAIENLVKEGYDSLTIFQIRCGDLMYVAPLYYAHNACKSHGLNGNFNFVLSTVYRQVNKDEKQNLLDILDALGKIYKELKVILPLHPRTTKKLSEFNILPSENIKILDPVGYFEMIWLLKIALMLLRIVVDFKKKPCIAVREETEWIELIKHKVNFITVPNKNKILDTFNNLKNVKINFDINFNGTGNTGEEIVSKLIAYHNSELNKFISNGIILKV</sequence>